<dbReference type="EMBL" id="JAEDAO010000001">
    <property type="protein sequence ID" value="MBK0394220.1"/>
    <property type="molecule type" value="Genomic_DNA"/>
</dbReference>
<name>A0A934Q117_9BURK</name>
<gene>
    <name evidence="1" type="ORF">I8E28_16580</name>
</gene>
<keyword evidence="2" id="KW-1185">Reference proteome</keyword>
<comment type="caution">
    <text evidence="1">The sequence shown here is derived from an EMBL/GenBank/DDBJ whole genome shotgun (WGS) entry which is preliminary data.</text>
</comment>
<dbReference type="AlphaFoldDB" id="A0A934Q117"/>
<evidence type="ECO:0000313" key="1">
    <source>
        <dbReference type="EMBL" id="MBK0394220.1"/>
    </source>
</evidence>
<protein>
    <submittedName>
        <fullName evidence="1">Uncharacterized protein</fullName>
    </submittedName>
</protein>
<organism evidence="1 2">
    <name type="scientific">Ramlibacter algicola</name>
    <dbReference type="NCBI Taxonomy" id="2795217"/>
    <lineage>
        <taxon>Bacteria</taxon>
        <taxon>Pseudomonadati</taxon>
        <taxon>Pseudomonadota</taxon>
        <taxon>Betaproteobacteria</taxon>
        <taxon>Burkholderiales</taxon>
        <taxon>Comamonadaceae</taxon>
        <taxon>Ramlibacter</taxon>
    </lineage>
</organism>
<reference evidence="1" key="1">
    <citation type="submission" date="2020-12" db="EMBL/GenBank/DDBJ databases">
        <title>Ramlibacter sp. nov., isolated from a freshwater alga, Cryptomonas.</title>
        <authorList>
            <person name="Kim H.M."/>
            <person name="Jeon C.O."/>
        </authorList>
    </citation>
    <scope>NUCLEOTIDE SEQUENCE</scope>
    <source>
        <strain evidence="1">CrO1</strain>
    </source>
</reference>
<dbReference type="RefSeq" id="WP_200789221.1">
    <property type="nucleotide sequence ID" value="NZ_JAEDAO010000001.1"/>
</dbReference>
<proteinExistence type="predicted"/>
<dbReference type="Proteomes" id="UP000617041">
    <property type="component" value="Unassembled WGS sequence"/>
</dbReference>
<dbReference type="PROSITE" id="PS51257">
    <property type="entry name" value="PROKAR_LIPOPROTEIN"/>
    <property type="match status" value="1"/>
</dbReference>
<evidence type="ECO:0000313" key="2">
    <source>
        <dbReference type="Proteomes" id="UP000617041"/>
    </source>
</evidence>
<sequence>MTRNDFSTTATRCVEAFGTAAHGAVGACRTGGDRIAGAAAATWDRAFAQARPQLSAETRRNAAHARKVAARYWRQGVTASTDAADRAVDVIVEVAALAITRAEAMRTAR</sequence>
<accession>A0A934Q117</accession>